<reference evidence="11 12" key="1">
    <citation type="submission" date="2016-08" db="EMBL/GenBank/DDBJ databases">
        <authorList>
            <consortium name="Pathogen Informatics"/>
        </authorList>
    </citation>
    <scope>NUCLEOTIDE SEQUENCE [LARGE SCALE GENOMIC DNA]</scope>
    <source>
        <strain evidence="11 12">AJ</strain>
    </source>
</reference>
<keyword evidence="7" id="KW-0256">Endoplasmic reticulum</keyword>
<evidence type="ECO:0000256" key="5">
    <source>
        <dbReference type="ARBA" id="ARBA00022692"/>
    </source>
</evidence>
<feature type="transmembrane region" description="Helical" evidence="10">
    <location>
        <begin position="342"/>
        <end position="363"/>
    </location>
</feature>
<organism evidence="11 12">
    <name type="scientific">Plasmodium chabaudi chabaudi</name>
    <dbReference type="NCBI Taxonomy" id="31271"/>
    <lineage>
        <taxon>Eukaryota</taxon>
        <taxon>Sar</taxon>
        <taxon>Alveolata</taxon>
        <taxon>Apicomplexa</taxon>
        <taxon>Aconoidasida</taxon>
        <taxon>Haemosporida</taxon>
        <taxon>Plasmodiidae</taxon>
        <taxon>Plasmodium</taxon>
        <taxon>Plasmodium (Vinckeia)</taxon>
    </lineage>
</organism>
<dbReference type="GO" id="GO:0005789">
    <property type="term" value="C:endoplasmic reticulum membrane"/>
    <property type="evidence" value="ECO:0007669"/>
    <property type="project" value="UniProtKB-SubCell"/>
</dbReference>
<feature type="transmembrane region" description="Helical" evidence="10">
    <location>
        <begin position="485"/>
        <end position="509"/>
    </location>
</feature>
<evidence type="ECO:0000256" key="9">
    <source>
        <dbReference type="ARBA" id="ARBA00023136"/>
    </source>
</evidence>
<keyword evidence="8 10" id="KW-1133">Transmembrane helix</keyword>
<feature type="transmembrane region" description="Helical" evidence="10">
    <location>
        <begin position="12"/>
        <end position="29"/>
    </location>
</feature>
<evidence type="ECO:0000256" key="7">
    <source>
        <dbReference type="ARBA" id="ARBA00022824"/>
    </source>
</evidence>
<accession>A0A1C6X1E3</accession>
<comment type="subcellular location">
    <subcellularLocation>
        <location evidence="1">Endoplasmic reticulum membrane</location>
        <topology evidence="1">Multi-pass membrane protein</topology>
    </subcellularLocation>
</comment>
<evidence type="ECO:0000256" key="10">
    <source>
        <dbReference type="SAM" id="Phobius"/>
    </source>
</evidence>
<sequence length="588" mass="68950">MLNRAYRFLIEDIGMVNILLVCLLIITIIRKNIFISYQYIYIWLFLTVLCNTIIVINLYYEKWKNIDFFPFISCSLSIGEHYKGETLSSSSNIIKNKKNNKLYNFSKKTKLSIAFLKLFVCTYVDNFFYFYFLPLLSTLLFLKYGIFRYEIAKLSLVFVNIFAISSVCLRYVKINILSYILSHISLFAITLAIIKVQENVFICFLLFMVVFTFYHILLVAIFRLANRVFSFMNGILISSVGAFFLTASLYSLTYNYLNVKAFPGVIFLVLSKLILSIALYGGYCAYFIQNGKDKKQNRTNIIIATFLFVSYNIYNFFLKEHNIGNAKFLDYAMNLIRRNDNLILIASWFFITLLYLIFINFLTKKQENLIYVRKHYHFLLFLNTNLAFWAGKVELLTVVLSFILALFILIEILRKNYEHAFNSNNWLNLFLTRFIDDRDRHGLILTHIYLLAGAYLPIVADVVLSNTNYNYYKKEIRYLFRETNLMLYCSGLYSICIGDSFAAIGGRLYPTPKVTNTNNKSYLGCFFFFCTTFVSLLFFSYLQKTNFTNIKECFIISLFGAIFEAYLNDIDNLLLPIFSFCVYLCFEE</sequence>
<evidence type="ECO:0000256" key="8">
    <source>
        <dbReference type="ARBA" id="ARBA00022989"/>
    </source>
</evidence>
<dbReference type="PANTHER" id="PTHR13205">
    <property type="entry name" value="TRANSMEMBRANE PROTEIN 15-RELATED"/>
    <property type="match status" value="1"/>
</dbReference>
<evidence type="ECO:0000313" key="11">
    <source>
        <dbReference type="EMBL" id="SCL96408.1"/>
    </source>
</evidence>
<keyword evidence="4 11" id="KW-0808">Transferase</keyword>
<evidence type="ECO:0000256" key="2">
    <source>
        <dbReference type="ARBA" id="ARBA00010794"/>
    </source>
</evidence>
<evidence type="ECO:0000256" key="3">
    <source>
        <dbReference type="ARBA" id="ARBA00012132"/>
    </source>
</evidence>
<dbReference type="EC" id="2.7.1.108" evidence="3"/>
<feature type="transmembrane region" description="Helical" evidence="10">
    <location>
        <begin position="234"/>
        <end position="253"/>
    </location>
</feature>
<keyword evidence="11" id="KW-0548">Nucleotidyltransferase</keyword>
<dbReference type="GO" id="GO:0016779">
    <property type="term" value="F:nucleotidyltransferase activity"/>
    <property type="evidence" value="ECO:0007669"/>
    <property type="project" value="UniProtKB-KW"/>
</dbReference>
<name>A0A1C6X1E3_PLACU</name>
<dbReference type="InterPro" id="IPR032974">
    <property type="entry name" value="Polypren_kinase"/>
</dbReference>
<keyword evidence="5 10" id="KW-0812">Transmembrane</keyword>
<feature type="transmembrane region" description="Helical" evidence="10">
    <location>
        <begin position="111"/>
        <end position="131"/>
    </location>
</feature>
<dbReference type="GO" id="GO:0004168">
    <property type="term" value="F:dolichol kinase activity"/>
    <property type="evidence" value="ECO:0007669"/>
    <property type="project" value="UniProtKB-EC"/>
</dbReference>
<feature type="transmembrane region" description="Helical" evidence="10">
    <location>
        <begin position="396"/>
        <end position="413"/>
    </location>
</feature>
<evidence type="ECO:0000256" key="4">
    <source>
        <dbReference type="ARBA" id="ARBA00022679"/>
    </source>
</evidence>
<gene>
    <name evidence="11" type="ORF">PCHAJ_000019600</name>
</gene>
<feature type="transmembrane region" description="Helical" evidence="10">
    <location>
        <begin position="151"/>
        <end position="169"/>
    </location>
</feature>
<evidence type="ECO:0000256" key="1">
    <source>
        <dbReference type="ARBA" id="ARBA00004477"/>
    </source>
</evidence>
<keyword evidence="9 10" id="KW-0472">Membrane</keyword>
<evidence type="ECO:0000256" key="6">
    <source>
        <dbReference type="ARBA" id="ARBA00022777"/>
    </source>
</evidence>
<evidence type="ECO:0000313" key="12">
    <source>
        <dbReference type="Proteomes" id="UP000507163"/>
    </source>
</evidence>
<protein>
    <recommendedName>
        <fullName evidence="3">dolichol kinase</fullName>
        <ecNumber evidence="3">2.7.1.108</ecNumber>
    </recommendedName>
</protein>
<feature type="transmembrane region" description="Helical" evidence="10">
    <location>
        <begin position="41"/>
        <end position="60"/>
    </location>
</feature>
<dbReference type="Proteomes" id="UP000507163">
    <property type="component" value="Chromosome 2"/>
</dbReference>
<feature type="transmembrane region" description="Helical" evidence="10">
    <location>
        <begin position="300"/>
        <end position="318"/>
    </location>
</feature>
<dbReference type="PANTHER" id="PTHR13205:SF15">
    <property type="entry name" value="DOLICHOL KINASE"/>
    <property type="match status" value="1"/>
</dbReference>
<feature type="transmembrane region" description="Helical" evidence="10">
    <location>
        <begin position="521"/>
        <end position="542"/>
    </location>
</feature>
<keyword evidence="6" id="KW-0418">Kinase</keyword>
<feature type="transmembrane region" description="Helical" evidence="10">
    <location>
        <begin position="443"/>
        <end position="465"/>
    </location>
</feature>
<dbReference type="EMBL" id="LT608168">
    <property type="protein sequence ID" value="SCL96408.1"/>
    <property type="molecule type" value="Genomic_DNA"/>
</dbReference>
<proteinExistence type="inferred from homology"/>
<dbReference type="AlphaFoldDB" id="A0A1C6X1E3"/>
<dbReference type="GO" id="GO:0043048">
    <property type="term" value="P:dolichyl monophosphate biosynthetic process"/>
    <property type="evidence" value="ECO:0007669"/>
    <property type="project" value="TreeGrafter"/>
</dbReference>
<comment type="similarity">
    <text evidence="2">Belongs to the polyprenol kinase family.</text>
</comment>
<feature type="transmembrane region" description="Helical" evidence="10">
    <location>
        <begin position="176"/>
        <end position="194"/>
    </location>
</feature>
<feature type="transmembrane region" description="Helical" evidence="10">
    <location>
        <begin position="200"/>
        <end position="222"/>
    </location>
</feature>
<feature type="transmembrane region" description="Helical" evidence="10">
    <location>
        <begin position="265"/>
        <end position="288"/>
    </location>
</feature>